<organism evidence="3 4">
    <name type="scientific">Neurospora intermedia</name>
    <dbReference type="NCBI Taxonomy" id="5142"/>
    <lineage>
        <taxon>Eukaryota</taxon>
        <taxon>Fungi</taxon>
        <taxon>Dikarya</taxon>
        <taxon>Ascomycota</taxon>
        <taxon>Pezizomycotina</taxon>
        <taxon>Sordariomycetes</taxon>
        <taxon>Sordariomycetidae</taxon>
        <taxon>Sordariales</taxon>
        <taxon>Sordariaceae</taxon>
        <taxon>Neurospora</taxon>
    </lineage>
</organism>
<gene>
    <name evidence="3" type="ORF">QR685DRAFT_535023</name>
</gene>
<accession>A0ABR3D2T7</accession>
<evidence type="ECO:0000256" key="2">
    <source>
        <dbReference type="SAM" id="SignalP"/>
    </source>
</evidence>
<feature type="signal peptide" evidence="2">
    <location>
        <begin position="1"/>
        <end position="23"/>
    </location>
</feature>
<sequence length="53" mass="5831">MQASLVCVLISTNLVWFSRSARAPDRYSESNLTDTAWAPGEWGSGSRGKVESR</sequence>
<name>A0ABR3D2T7_NEUIN</name>
<protein>
    <submittedName>
        <fullName evidence="3">Uncharacterized protein</fullName>
    </submittedName>
</protein>
<proteinExistence type="predicted"/>
<evidence type="ECO:0000313" key="3">
    <source>
        <dbReference type="EMBL" id="KAL0467021.1"/>
    </source>
</evidence>
<keyword evidence="4" id="KW-1185">Reference proteome</keyword>
<dbReference type="Proteomes" id="UP001451303">
    <property type="component" value="Unassembled WGS sequence"/>
</dbReference>
<reference evidence="3 4" key="1">
    <citation type="submission" date="2023-09" db="EMBL/GenBank/DDBJ databases">
        <title>Multi-omics analysis of a traditional fermented food reveals byproduct-associated fungal strains for waste-to-food upcycling.</title>
        <authorList>
            <consortium name="Lawrence Berkeley National Laboratory"/>
            <person name="Rekdal V.M."/>
            <person name="Villalobos-Escobedo J.M."/>
            <person name="Rodriguez-Valeron N."/>
            <person name="Garcia M.O."/>
            <person name="Vasquez D.P."/>
            <person name="Damayanti I."/>
            <person name="Sorensen P.M."/>
            <person name="Baidoo E.E."/>
            <person name="De Carvalho A.C."/>
            <person name="Riley R."/>
            <person name="Lipzen A."/>
            <person name="He G."/>
            <person name="Yan M."/>
            <person name="Haridas S."/>
            <person name="Daum C."/>
            <person name="Yoshinaga Y."/>
            <person name="Ng V."/>
            <person name="Grigoriev I.V."/>
            <person name="Munk R."/>
            <person name="Nuraida L."/>
            <person name="Wijaya C.H."/>
            <person name="Morales P.-C."/>
            <person name="Keasling J.D."/>
        </authorList>
    </citation>
    <scope>NUCLEOTIDE SEQUENCE [LARGE SCALE GENOMIC DNA]</scope>
    <source>
        <strain evidence="3 4">FGSC 2613</strain>
    </source>
</reference>
<evidence type="ECO:0000313" key="4">
    <source>
        <dbReference type="Proteomes" id="UP001451303"/>
    </source>
</evidence>
<feature type="chain" id="PRO_5045909537" evidence="2">
    <location>
        <begin position="24"/>
        <end position="53"/>
    </location>
</feature>
<dbReference type="EMBL" id="JAVLET010000011">
    <property type="protein sequence ID" value="KAL0467021.1"/>
    <property type="molecule type" value="Genomic_DNA"/>
</dbReference>
<comment type="caution">
    <text evidence="3">The sequence shown here is derived from an EMBL/GenBank/DDBJ whole genome shotgun (WGS) entry which is preliminary data.</text>
</comment>
<feature type="region of interest" description="Disordered" evidence="1">
    <location>
        <begin position="23"/>
        <end position="53"/>
    </location>
</feature>
<evidence type="ECO:0000256" key="1">
    <source>
        <dbReference type="SAM" id="MobiDB-lite"/>
    </source>
</evidence>
<keyword evidence="2" id="KW-0732">Signal</keyword>